<reference evidence="1" key="1">
    <citation type="submission" date="2019-11" db="EMBL/GenBank/DDBJ databases">
        <title>Genomic insights into an expanded diversity of filamentous marine cyanobacteria reveals the extraordinary biosynthetic potential of Moorea and Okeania.</title>
        <authorList>
            <person name="Ferreira Leao T."/>
            <person name="Wang M."/>
            <person name="Moss N."/>
            <person name="Da Silva R."/>
            <person name="Sanders J."/>
            <person name="Nurk S."/>
            <person name="Gurevich A."/>
            <person name="Humphrey G."/>
            <person name="Reher R."/>
            <person name="Zhu Q."/>
            <person name="Belda-Ferre P."/>
            <person name="Glukhov E."/>
            <person name="Rex R."/>
            <person name="Dorrestein P.C."/>
            <person name="Knight R."/>
            <person name="Pevzner P."/>
            <person name="Gerwick W.H."/>
            <person name="Gerwick L."/>
        </authorList>
    </citation>
    <scope>NUCLEOTIDE SEQUENCE</scope>
    <source>
        <strain evidence="1">SIO1C4</strain>
    </source>
</reference>
<name>A0A6B3N9E1_9CYAN</name>
<comment type="caution">
    <text evidence="1">The sequence shown here is derived from an EMBL/GenBank/DDBJ whole genome shotgun (WGS) entry which is preliminary data.</text>
</comment>
<protein>
    <submittedName>
        <fullName evidence="1">Uncharacterized protein</fullName>
    </submittedName>
</protein>
<sequence>MIISNLSYLEVVEESNVVGAGYYKNFAADVDVDLDIYSDVDLDFDKYVDTNVNADVDVTGNSAFFFGEATALGDNSTAELDVVLFASDDVAEVTSTGYVATY</sequence>
<dbReference type="EMBL" id="JAAHFQ010000192">
    <property type="protein sequence ID" value="NER28277.1"/>
    <property type="molecule type" value="Genomic_DNA"/>
</dbReference>
<organism evidence="1">
    <name type="scientific">Symploca sp. SIO1C4</name>
    <dbReference type="NCBI Taxonomy" id="2607765"/>
    <lineage>
        <taxon>Bacteria</taxon>
        <taxon>Bacillati</taxon>
        <taxon>Cyanobacteriota</taxon>
        <taxon>Cyanophyceae</taxon>
        <taxon>Coleofasciculales</taxon>
        <taxon>Coleofasciculaceae</taxon>
        <taxon>Symploca</taxon>
    </lineage>
</organism>
<proteinExistence type="predicted"/>
<gene>
    <name evidence="1" type="ORF">F6J89_11745</name>
</gene>
<evidence type="ECO:0000313" key="1">
    <source>
        <dbReference type="EMBL" id="NER28277.1"/>
    </source>
</evidence>
<dbReference type="AlphaFoldDB" id="A0A6B3N9E1"/>
<accession>A0A6B3N9E1</accession>